<reference evidence="16 17" key="1">
    <citation type="journal article" date="2012" name="J. Bacteriol.">
        <title>Complete Genome Sequence of the Beer Spoilage Organism Pediococcus claussenii ATCC BAA-344T.</title>
        <authorList>
            <person name="Pittet V."/>
            <person name="Abegunde T."/>
            <person name="Marfleet T."/>
            <person name="Haakensen M."/>
            <person name="Morrow K."/>
            <person name="Jayaprakash T."/>
            <person name="Schroeder K."/>
            <person name="Trost B."/>
            <person name="Byrns S."/>
            <person name="Bergsveinson J."/>
            <person name="Kusalik A."/>
            <person name="Ziola B."/>
        </authorList>
    </citation>
    <scope>NUCLEOTIDE SEQUENCE [LARGE SCALE GENOMIC DNA]</scope>
    <source>
        <strain evidence="16 17">ATCC BAA-344</strain>
    </source>
</reference>
<dbReference type="InterPro" id="IPR002146">
    <property type="entry name" value="ATP_synth_b/b'su_bac/chlpt"/>
</dbReference>
<dbReference type="Gene3D" id="6.10.250.1580">
    <property type="match status" value="1"/>
</dbReference>
<feature type="compositionally biased region" description="Basic and acidic residues" evidence="15">
    <location>
        <begin position="54"/>
        <end position="74"/>
    </location>
</feature>
<dbReference type="SUPFAM" id="SSF81573">
    <property type="entry name" value="F1F0 ATP synthase subunit B, membrane domain"/>
    <property type="match status" value="1"/>
</dbReference>
<dbReference type="PANTHER" id="PTHR33445">
    <property type="entry name" value="ATP SYNTHASE SUBUNIT B', CHLOROPLASTIC"/>
    <property type="match status" value="1"/>
</dbReference>
<keyword evidence="17" id="KW-1185">Reference proteome</keyword>
<dbReference type="GO" id="GO:0046961">
    <property type="term" value="F:proton-transporting ATPase activity, rotational mechanism"/>
    <property type="evidence" value="ECO:0007669"/>
    <property type="project" value="TreeGrafter"/>
</dbReference>
<accession>G8PCH0</accession>
<dbReference type="RefSeq" id="WP_014215152.1">
    <property type="nucleotide sequence ID" value="NC_016605.1"/>
</dbReference>
<dbReference type="GO" id="GO:0045259">
    <property type="term" value="C:proton-transporting ATP synthase complex"/>
    <property type="evidence" value="ECO:0007669"/>
    <property type="project" value="UniProtKB-KW"/>
</dbReference>
<dbReference type="PATRIC" id="fig|701521.8.peg.632"/>
<evidence type="ECO:0000313" key="16">
    <source>
        <dbReference type="EMBL" id="AEV94955.1"/>
    </source>
</evidence>
<feature type="compositionally biased region" description="Polar residues" evidence="15">
    <location>
        <begin position="75"/>
        <end position="98"/>
    </location>
</feature>
<organism evidence="16 17">
    <name type="scientific">Pediococcus claussenii (strain ATCC BAA-344 / DSM 14800 / JCM 18046 / KCTC 3811 / LMG 21948 / P06)</name>
    <dbReference type="NCBI Taxonomy" id="701521"/>
    <lineage>
        <taxon>Bacteria</taxon>
        <taxon>Bacillati</taxon>
        <taxon>Bacillota</taxon>
        <taxon>Bacilli</taxon>
        <taxon>Lactobacillales</taxon>
        <taxon>Lactobacillaceae</taxon>
        <taxon>Pediococcus</taxon>
    </lineage>
</organism>
<keyword evidence="6 13" id="KW-0375">Hydrogen ion transport</keyword>
<evidence type="ECO:0000256" key="4">
    <source>
        <dbReference type="ARBA" id="ARBA00022547"/>
    </source>
</evidence>
<evidence type="ECO:0000256" key="12">
    <source>
        <dbReference type="ARBA" id="ARBA00037847"/>
    </source>
</evidence>
<dbReference type="PANTHER" id="PTHR33445:SF1">
    <property type="entry name" value="ATP SYNTHASE SUBUNIT B"/>
    <property type="match status" value="1"/>
</dbReference>
<gene>
    <name evidence="13 16" type="primary">atpF</name>
    <name evidence="16" type="ordered locus">PECL_663</name>
</gene>
<dbReference type="InterPro" id="IPR028987">
    <property type="entry name" value="ATP_synth_B-like_membr_sf"/>
</dbReference>
<dbReference type="InterPro" id="IPR005864">
    <property type="entry name" value="ATP_synth_F0_bsu_bac"/>
</dbReference>
<keyword evidence="2 13" id="KW-0813">Transport</keyword>
<dbReference type="Pfam" id="PF00430">
    <property type="entry name" value="ATP-synt_B"/>
    <property type="match status" value="1"/>
</dbReference>
<keyword evidence="9 13" id="KW-0472">Membrane</keyword>
<evidence type="ECO:0000256" key="14">
    <source>
        <dbReference type="RuleBase" id="RU003848"/>
    </source>
</evidence>
<feature type="region of interest" description="Disordered" evidence="15">
    <location>
        <begin position="54"/>
        <end position="102"/>
    </location>
</feature>
<dbReference type="NCBIfam" id="TIGR01144">
    <property type="entry name" value="ATP_synt_b"/>
    <property type="match status" value="1"/>
</dbReference>
<comment type="subcellular location">
    <subcellularLocation>
        <location evidence="13">Cell membrane</location>
        <topology evidence="13">Single-pass membrane protein</topology>
    </subcellularLocation>
    <subcellularLocation>
        <location evidence="12">Endomembrane system</location>
        <topology evidence="12">Single-pass membrane protein</topology>
    </subcellularLocation>
</comment>
<evidence type="ECO:0000256" key="15">
    <source>
        <dbReference type="SAM" id="MobiDB-lite"/>
    </source>
</evidence>
<evidence type="ECO:0000256" key="3">
    <source>
        <dbReference type="ARBA" id="ARBA00022475"/>
    </source>
</evidence>
<comment type="similarity">
    <text evidence="1 13 14">Belongs to the ATPase B chain family.</text>
</comment>
<feature type="region of interest" description="Disordered" evidence="15">
    <location>
        <begin position="149"/>
        <end position="172"/>
    </location>
</feature>
<evidence type="ECO:0000256" key="5">
    <source>
        <dbReference type="ARBA" id="ARBA00022692"/>
    </source>
</evidence>
<evidence type="ECO:0000313" key="17">
    <source>
        <dbReference type="Proteomes" id="UP000005444"/>
    </source>
</evidence>
<evidence type="ECO:0000256" key="8">
    <source>
        <dbReference type="ARBA" id="ARBA00023065"/>
    </source>
</evidence>
<dbReference type="Proteomes" id="UP000005444">
    <property type="component" value="Chromosome"/>
</dbReference>
<evidence type="ECO:0000256" key="2">
    <source>
        <dbReference type="ARBA" id="ARBA00022448"/>
    </source>
</evidence>
<evidence type="ECO:0000256" key="1">
    <source>
        <dbReference type="ARBA" id="ARBA00005513"/>
    </source>
</evidence>
<keyword evidence="5 13" id="KW-0812">Transmembrane</keyword>
<dbReference type="GO" id="GO:0046933">
    <property type="term" value="F:proton-transporting ATP synthase activity, rotational mechanism"/>
    <property type="evidence" value="ECO:0007669"/>
    <property type="project" value="UniProtKB-UniRule"/>
</dbReference>
<keyword evidence="3 13" id="KW-1003">Cell membrane</keyword>
<keyword evidence="8 13" id="KW-0406">Ion transport</keyword>
<comment type="subunit">
    <text evidence="13">F-type ATPases have 2 components, F(1) - the catalytic core - and F(0) - the membrane proton channel. F(1) has five subunits: alpha(3), beta(3), gamma(1), delta(1), epsilon(1). F(0) has three main subunits: a(1), b(2) and c(10-14). The alpha and beta chains form an alternating ring which encloses part of the gamma chain. F(1) is attached to F(0) by a central stalk formed by the gamma and epsilon chains, while a peripheral stalk is formed by the delta and b chains.</text>
</comment>
<proteinExistence type="inferred from homology"/>
<dbReference type="GO" id="GO:0012505">
    <property type="term" value="C:endomembrane system"/>
    <property type="evidence" value="ECO:0007669"/>
    <property type="project" value="UniProtKB-SubCell"/>
</dbReference>
<keyword evidence="4 13" id="KW-0138">CF(0)</keyword>
<keyword evidence="10 13" id="KW-0066">ATP synthesis</keyword>
<dbReference type="eggNOG" id="COG0711">
    <property type="taxonomic scope" value="Bacteria"/>
</dbReference>
<evidence type="ECO:0000256" key="6">
    <source>
        <dbReference type="ARBA" id="ARBA00022781"/>
    </source>
</evidence>
<dbReference type="InterPro" id="IPR050059">
    <property type="entry name" value="ATP_synthase_B_chain"/>
</dbReference>
<feature type="transmembrane region" description="Helical" evidence="13">
    <location>
        <begin position="16"/>
        <end position="35"/>
    </location>
</feature>
<dbReference type="EMBL" id="CP003137">
    <property type="protein sequence ID" value="AEV94955.1"/>
    <property type="molecule type" value="Genomic_DNA"/>
</dbReference>
<protein>
    <recommendedName>
        <fullName evidence="13">ATP synthase subunit b</fullName>
    </recommendedName>
    <alternativeName>
        <fullName evidence="13">ATP synthase F(0) sector subunit b</fullName>
    </alternativeName>
    <alternativeName>
        <fullName evidence="13">ATPase subunit I</fullName>
    </alternativeName>
    <alternativeName>
        <fullName evidence="13">F-type ATPase subunit b</fullName>
        <shortName evidence="13">F-ATPase subunit b</shortName>
    </alternativeName>
</protein>
<name>G8PCH0_PEDCP</name>
<evidence type="ECO:0000256" key="11">
    <source>
        <dbReference type="ARBA" id="ARBA00025198"/>
    </source>
</evidence>
<evidence type="ECO:0000256" key="9">
    <source>
        <dbReference type="ARBA" id="ARBA00023136"/>
    </source>
</evidence>
<comment type="function">
    <text evidence="11 13">F(1)F(0) ATP synthase produces ATP from ADP in the presence of a proton or sodium gradient. F-type ATPases consist of two structural domains, F(1) containing the extramembraneous catalytic core and F(0) containing the membrane proton channel, linked together by a central stalk and a peripheral stalk. During catalysis, ATP synthesis in the catalytic domain of F(1) is coupled via a rotary mechanism of the central stalk subunits to proton translocation.</text>
</comment>
<dbReference type="CDD" id="cd06503">
    <property type="entry name" value="ATP-synt_Fo_b"/>
    <property type="match status" value="1"/>
</dbReference>
<keyword evidence="7 13" id="KW-1133">Transmembrane helix</keyword>
<evidence type="ECO:0000256" key="10">
    <source>
        <dbReference type="ARBA" id="ARBA00023310"/>
    </source>
</evidence>
<dbReference type="AlphaFoldDB" id="G8PCH0"/>
<dbReference type="HAMAP" id="MF_01398">
    <property type="entry name" value="ATP_synth_b_bprime"/>
    <property type="match status" value="1"/>
</dbReference>
<comment type="function">
    <text evidence="13">Component of the F(0) channel, it forms part of the peripheral stalk, linking F(1) to F(0).</text>
</comment>
<sequence length="172" mass="19045">MFSQLTLGASLYVGDMLFYAICFLVLMALIAKFAWNPVNAMLKERADRIANDMDSAENARKDAQELAAQRKQELDNSQAEATNIISNAKDSGNKQRGQIISDAQKDAQLLKENAQRDIDQQRDDALKSAKDDVASLSIEIASKLMKKELNSESQKGLIDSYIEGLGKSNESR</sequence>
<evidence type="ECO:0000256" key="13">
    <source>
        <dbReference type="HAMAP-Rule" id="MF_01398"/>
    </source>
</evidence>
<dbReference type="HOGENOM" id="CLU_079215_4_2_9"/>
<dbReference type="STRING" id="701521.PECL_663"/>
<dbReference type="KEGG" id="pce:PECL_663"/>
<evidence type="ECO:0000256" key="7">
    <source>
        <dbReference type="ARBA" id="ARBA00022989"/>
    </source>
</evidence>
<dbReference type="GO" id="GO:0005886">
    <property type="term" value="C:plasma membrane"/>
    <property type="evidence" value="ECO:0007669"/>
    <property type="project" value="UniProtKB-SubCell"/>
</dbReference>